<evidence type="ECO:0000313" key="1">
    <source>
        <dbReference type="EMBL" id="GIL28279.1"/>
    </source>
</evidence>
<dbReference type="RefSeq" id="WP_207126006.1">
    <property type="nucleotide sequence ID" value="NZ_BOPO01000062.1"/>
</dbReference>
<organism evidence="1 2">
    <name type="scientific">Actinocatenispora comari</name>
    <dbReference type="NCBI Taxonomy" id="2807577"/>
    <lineage>
        <taxon>Bacteria</taxon>
        <taxon>Bacillati</taxon>
        <taxon>Actinomycetota</taxon>
        <taxon>Actinomycetes</taxon>
        <taxon>Micromonosporales</taxon>
        <taxon>Micromonosporaceae</taxon>
        <taxon>Actinocatenispora</taxon>
    </lineage>
</organism>
<dbReference type="AlphaFoldDB" id="A0A8J4AD30"/>
<keyword evidence="2" id="KW-1185">Reference proteome</keyword>
<dbReference type="EMBL" id="BOPO01000062">
    <property type="protein sequence ID" value="GIL28279.1"/>
    <property type="molecule type" value="Genomic_DNA"/>
</dbReference>
<protein>
    <submittedName>
        <fullName evidence="1">Uncharacterized protein</fullName>
    </submittedName>
</protein>
<reference evidence="2" key="1">
    <citation type="journal article" date="2021" name="Int. J. Syst. Evol. Microbiol.">
        <title>Actinocatenispora comari sp. nov., an endophytic actinomycete isolated from aerial parts of Comarum salesowianum.</title>
        <authorList>
            <person name="Oyunbileg N."/>
            <person name="Iizaka Y."/>
            <person name="Hamada M."/>
            <person name="Davaapurev B.O."/>
            <person name="Fukumoto A."/>
            <person name="Tsetseg B."/>
            <person name="Kato F."/>
            <person name="Tamura T."/>
            <person name="Batkhuu J."/>
            <person name="Anzai Y."/>
        </authorList>
    </citation>
    <scope>NUCLEOTIDE SEQUENCE [LARGE SCALE GENOMIC DNA]</scope>
    <source>
        <strain evidence="2">NUM-2625</strain>
    </source>
</reference>
<dbReference type="Proteomes" id="UP000614996">
    <property type="component" value="Unassembled WGS sequence"/>
</dbReference>
<name>A0A8J4AD30_9ACTN</name>
<accession>A0A8J4AD30</accession>
<evidence type="ECO:0000313" key="2">
    <source>
        <dbReference type="Proteomes" id="UP000614996"/>
    </source>
</evidence>
<gene>
    <name evidence="1" type="ORF">NUM_35330</name>
</gene>
<comment type="caution">
    <text evidence="1">The sequence shown here is derived from an EMBL/GenBank/DDBJ whole genome shotgun (WGS) entry which is preliminary data.</text>
</comment>
<sequence length="143" mass="14678">METNRIDERRFLSLPVASALLDRDPAGVAPIGSDARDISDVSPVLAVSLCSAAFAAPEPIYAAAQFRTQGSSVFAGSAFTGKVSPSHVASQGLGVDIAPTPKSVDASQIGVSQQQGTGVAEAMANLMAKRRGVPPRGKPEYPA</sequence>
<proteinExistence type="predicted"/>